<evidence type="ECO:0000259" key="7">
    <source>
        <dbReference type="PROSITE" id="PS50076"/>
    </source>
</evidence>
<feature type="domain" description="J" evidence="7">
    <location>
        <begin position="17"/>
        <end position="83"/>
    </location>
</feature>
<name>A0A319CEE7_9EURO</name>
<keyword evidence="5" id="KW-0539">Nucleus</keyword>
<feature type="region of interest" description="Disordered" evidence="6">
    <location>
        <begin position="85"/>
        <end position="145"/>
    </location>
</feature>
<dbReference type="CDD" id="cd06257">
    <property type="entry name" value="DnaJ"/>
    <property type="match status" value="1"/>
</dbReference>
<accession>A0A319CEE7</accession>
<feature type="compositionally biased region" description="Low complexity" evidence="6">
    <location>
        <begin position="114"/>
        <end position="124"/>
    </location>
</feature>
<gene>
    <name evidence="8" type="ORF">BO82DRAFT_353586</name>
</gene>
<dbReference type="AlphaFoldDB" id="A0A319CEE7"/>
<dbReference type="PRINTS" id="PR00625">
    <property type="entry name" value="JDOMAIN"/>
</dbReference>
<dbReference type="InterPro" id="IPR052094">
    <property type="entry name" value="Pre-mRNA-splicing_ERAD"/>
</dbReference>
<dbReference type="STRING" id="1448315.A0A319CEE7"/>
<dbReference type="InterPro" id="IPR001623">
    <property type="entry name" value="DnaJ_domain"/>
</dbReference>
<feature type="compositionally biased region" description="Basic and acidic residues" evidence="6">
    <location>
        <begin position="184"/>
        <end position="202"/>
    </location>
</feature>
<dbReference type="GO" id="GO:0000390">
    <property type="term" value="P:spliceosomal complex disassembly"/>
    <property type="evidence" value="ECO:0007669"/>
    <property type="project" value="TreeGrafter"/>
</dbReference>
<proteinExistence type="predicted"/>
<dbReference type="EMBL" id="KZ821694">
    <property type="protein sequence ID" value="PYH82619.1"/>
    <property type="molecule type" value="Genomic_DNA"/>
</dbReference>
<keyword evidence="3" id="KW-0963">Cytoplasm</keyword>
<dbReference type="SUPFAM" id="SSF54928">
    <property type="entry name" value="RNA-binding domain, RBD"/>
    <property type="match status" value="1"/>
</dbReference>
<dbReference type="GeneID" id="37137733"/>
<feature type="compositionally biased region" description="Low complexity" evidence="6">
    <location>
        <begin position="322"/>
        <end position="341"/>
    </location>
</feature>
<feature type="compositionally biased region" description="Low complexity" evidence="6">
    <location>
        <begin position="433"/>
        <end position="445"/>
    </location>
</feature>
<evidence type="ECO:0000256" key="3">
    <source>
        <dbReference type="ARBA" id="ARBA00022490"/>
    </source>
</evidence>
<dbReference type="InterPro" id="IPR036869">
    <property type="entry name" value="J_dom_sf"/>
</dbReference>
<dbReference type="VEuPathDB" id="FungiDB:BO82DRAFT_353586"/>
<feature type="region of interest" description="Disordered" evidence="6">
    <location>
        <begin position="184"/>
        <end position="209"/>
    </location>
</feature>
<dbReference type="GO" id="GO:0005681">
    <property type="term" value="C:spliceosomal complex"/>
    <property type="evidence" value="ECO:0007669"/>
    <property type="project" value="TreeGrafter"/>
</dbReference>
<dbReference type="Pfam" id="PF00226">
    <property type="entry name" value="DnaJ"/>
    <property type="match status" value="1"/>
</dbReference>
<dbReference type="SMART" id="SM00271">
    <property type="entry name" value="DnaJ"/>
    <property type="match status" value="1"/>
</dbReference>
<dbReference type="InterPro" id="IPR018253">
    <property type="entry name" value="DnaJ_domain_CS"/>
</dbReference>
<feature type="compositionally biased region" description="Basic and acidic residues" evidence="6">
    <location>
        <begin position="85"/>
        <end position="113"/>
    </location>
</feature>
<sequence length="445" mass="48477">MSSSKDDLKAHAASTEDFYALLDISPAAAETEIRRAYRRTALKYHPDKIANPTPADIDKFHLLQIAYDVLSDPAVRQLYDNAREARQRKQREREMMDSAKRKMREDLEARERAGAAGQQQQQQRGVKRSWMGTTTADGDDDAEAKLQREIDRIAEDGRRRRREAEEKIKLEMEAEEKLMRLEEEEARKAADRSSQKVDRSREGGGTNVPELERGVKVRWVREGRGLDLDAERLRALFALFGKVENVLLLKDKRQRLGDKREKKTVATGVVIFASIVSAHAAVLDSEKRKKKKQVSNDAGSDWSVVESVFWASGAQPELGAEASNGTSSSAPSSAADSASTPAAPPKPSFSFAGLKAAGTGSAAKGPAKAPSFGSFASAAASSTKPAPTAGATNGSSAPSLEELTLMRLRNAQREKERKALEEQLRKEDEAADAADAAEAAAAQAS</sequence>
<dbReference type="PANTHER" id="PTHR44313">
    <property type="entry name" value="DNAJ HOMOLOG SUBFAMILY C MEMBER 17"/>
    <property type="match status" value="1"/>
</dbReference>
<evidence type="ECO:0000256" key="6">
    <source>
        <dbReference type="SAM" id="MobiDB-lite"/>
    </source>
</evidence>
<keyword evidence="9" id="KW-1185">Reference proteome</keyword>
<dbReference type="GO" id="GO:0005737">
    <property type="term" value="C:cytoplasm"/>
    <property type="evidence" value="ECO:0007669"/>
    <property type="project" value="UniProtKB-SubCell"/>
</dbReference>
<evidence type="ECO:0000256" key="5">
    <source>
        <dbReference type="ARBA" id="ARBA00023242"/>
    </source>
</evidence>
<organism evidence="8 9">
    <name type="scientific">Aspergillus uvarum CBS 121591</name>
    <dbReference type="NCBI Taxonomy" id="1448315"/>
    <lineage>
        <taxon>Eukaryota</taxon>
        <taxon>Fungi</taxon>
        <taxon>Dikarya</taxon>
        <taxon>Ascomycota</taxon>
        <taxon>Pezizomycotina</taxon>
        <taxon>Eurotiomycetes</taxon>
        <taxon>Eurotiomycetidae</taxon>
        <taxon>Eurotiales</taxon>
        <taxon>Aspergillaceae</taxon>
        <taxon>Aspergillus</taxon>
        <taxon>Aspergillus subgen. Circumdati</taxon>
    </lineage>
</organism>
<feature type="compositionally biased region" description="Low complexity" evidence="6">
    <location>
        <begin position="366"/>
        <end position="391"/>
    </location>
</feature>
<feature type="region of interest" description="Disordered" evidence="6">
    <location>
        <begin position="319"/>
        <end position="445"/>
    </location>
</feature>
<dbReference type="PROSITE" id="PS00636">
    <property type="entry name" value="DNAJ_1"/>
    <property type="match status" value="1"/>
</dbReference>
<dbReference type="InterPro" id="IPR035979">
    <property type="entry name" value="RBD_domain_sf"/>
</dbReference>
<keyword evidence="4" id="KW-0143">Chaperone</keyword>
<evidence type="ECO:0000256" key="1">
    <source>
        <dbReference type="ARBA" id="ARBA00004123"/>
    </source>
</evidence>
<reference evidence="8 9" key="1">
    <citation type="submission" date="2016-12" db="EMBL/GenBank/DDBJ databases">
        <title>The genomes of Aspergillus section Nigri reveals drivers in fungal speciation.</title>
        <authorList>
            <consortium name="DOE Joint Genome Institute"/>
            <person name="Vesth T.C."/>
            <person name="Nybo J."/>
            <person name="Theobald S."/>
            <person name="Brandl J."/>
            <person name="Frisvad J.C."/>
            <person name="Nielsen K.F."/>
            <person name="Lyhne E.K."/>
            <person name="Kogle M.E."/>
            <person name="Kuo A."/>
            <person name="Riley R."/>
            <person name="Clum A."/>
            <person name="Nolan M."/>
            <person name="Lipzen A."/>
            <person name="Salamov A."/>
            <person name="Henrissat B."/>
            <person name="Wiebenga A."/>
            <person name="De Vries R.P."/>
            <person name="Grigoriev I.V."/>
            <person name="Mortensen U.H."/>
            <person name="Andersen M.R."/>
            <person name="Baker S.E."/>
        </authorList>
    </citation>
    <scope>NUCLEOTIDE SEQUENCE [LARGE SCALE GENOMIC DNA]</scope>
    <source>
        <strain evidence="8 9">CBS 121591</strain>
    </source>
</reference>
<evidence type="ECO:0000256" key="2">
    <source>
        <dbReference type="ARBA" id="ARBA00004496"/>
    </source>
</evidence>
<dbReference type="Proteomes" id="UP000248340">
    <property type="component" value="Unassembled WGS sequence"/>
</dbReference>
<dbReference type="RefSeq" id="XP_025492819.1">
    <property type="nucleotide sequence ID" value="XM_025634992.1"/>
</dbReference>
<evidence type="ECO:0000313" key="8">
    <source>
        <dbReference type="EMBL" id="PYH82619.1"/>
    </source>
</evidence>
<evidence type="ECO:0000313" key="9">
    <source>
        <dbReference type="Proteomes" id="UP000248340"/>
    </source>
</evidence>
<dbReference type="Gene3D" id="1.10.287.110">
    <property type="entry name" value="DnaJ domain"/>
    <property type="match status" value="1"/>
</dbReference>
<dbReference type="PROSITE" id="PS50076">
    <property type="entry name" value="DNAJ_2"/>
    <property type="match status" value="1"/>
</dbReference>
<dbReference type="GO" id="GO:0003676">
    <property type="term" value="F:nucleic acid binding"/>
    <property type="evidence" value="ECO:0007669"/>
    <property type="project" value="InterPro"/>
</dbReference>
<dbReference type="OrthoDB" id="376357at2759"/>
<feature type="compositionally biased region" description="Basic and acidic residues" evidence="6">
    <location>
        <begin position="411"/>
        <end position="428"/>
    </location>
</feature>
<dbReference type="PANTHER" id="PTHR44313:SF1">
    <property type="entry name" value="DNAJ HOMOLOG SUBFAMILY C MEMBER 17"/>
    <property type="match status" value="1"/>
</dbReference>
<protein>
    <submittedName>
        <fullName evidence="8">DnaJ-domain-containing protein</fullName>
    </submittedName>
</protein>
<evidence type="ECO:0000256" key="4">
    <source>
        <dbReference type="ARBA" id="ARBA00023186"/>
    </source>
</evidence>
<comment type="subcellular location">
    <subcellularLocation>
        <location evidence="2">Cytoplasm</location>
    </subcellularLocation>
    <subcellularLocation>
        <location evidence="1">Nucleus</location>
    </subcellularLocation>
</comment>
<dbReference type="SUPFAM" id="SSF46565">
    <property type="entry name" value="Chaperone J-domain"/>
    <property type="match status" value="1"/>
</dbReference>